<dbReference type="EMBL" id="JBHUFD010000001">
    <property type="protein sequence ID" value="MFD1871171.1"/>
    <property type="molecule type" value="Genomic_DNA"/>
</dbReference>
<gene>
    <name evidence="3" type="ORF">ACFSDX_01945</name>
</gene>
<dbReference type="PROSITE" id="PS51257">
    <property type="entry name" value="PROKAR_LIPOPROTEIN"/>
    <property type="match status" value="1"/>
</dbReference>
<evidence type="ECO:0000313" key="4">
    <source>
        <dbReference type="Proteomes" id="UP001597197"/>
    </source>
</evidence>
<evidence type="ECO:0000256" key="2">
    <source>
        <dbReference type="SAM" id="SignalP"/>
    </source>
</evidence>
<dbReference type="Proteomes" id="UP001597197">
    <property type="component" value="Unassembled WGS sequence"/>
</dbReference>
<evidence type="ECO:0000256" key="1">
    <source>
        <dbReference type="SAM" id="MobiDB-lite"/>
    </source>
</evidence>
<feature type="compositionally biased region" description="Low complexity" evidence="1">
    <location>
        <begin position="22"/>
        <end position="59"/>
    </location>
</feature>
<organism evidence="3 4">
    <name type="scientific">Hymenobacter bucti</name>
    <dbReference type="NCBI Taxonomy" id="1844114"/>
    <lineage>
        <taxon>Bacteria</taxon>
        <taxon>Pseudomonadati</taxon>
        <taxon>Bacteroidota</taxon>
        <taxon>Cytophagia</taxon>
        <taxon>Cytophagales</taxon>
        <taxon>Hymenobacteraceae</taxon>
        <taxon>Hymenobacter</taxon>
    </lineage>
</organism>
<evidence type="ECO:0008006" key="5">
    <source>
        <dbReference type="Google" id="ProtNLM"/>
    </source>
</evidence>
<proteinExistence type="predicted"/>
<name>A0ABW4QNN8_9BACT</name>
<feature type="chain" id="PRO_5046087120" description="Coproporphyrinogen III oxidase" evidence="2">
    <location>
        <begin position="26"/>
        <end position="71"/>
    </location>
</feature>
<accession>A0ABW4QNN8</accession>
<reference evidence="4" key="1">
    <citation type="journal article" date="2019" name="Int. J. Syst. Evol. Microbiol.">
        <title>The Global Catalogue of Microorganisms (GCM) 10K type strain sequencing project: providing services to taxonomists for standard genome sequencing and annotation.</title>
        <authorList>
            <consortium name="The Broad Institute Genomics Platform"/>
            <consortium name="The Broad Institute Genome Sequencing Center for Infectious Disease"/>
            <person name="Wu L."/>
            <person name="Ma J."/>
        </authorList>
    </citation>
    <scope>NUCLEOTIDE SEQUENCE [LARGE SCALE GENOMIC DNA]</scope>
    <source>
        <strain evidence="4">CGMCC 1.15795</strain>
    </source>
</reference>
<keyword evidence="2" id="KW-0732">Signal</keyword>
<comment type="caution">
    <text evidence="3">The sequence shown here is derived from an EMBL/GenBank/DDBJ whole genome shotgun (WGS) entry which is preliminary data.</text>
</comment>
<sequence>MNNLLKVSAAALFMAVGLTSCESKTATTETSTTTPATTESTTTTTTDTTSAMSATPAPADGAMATDTTKKM</sequence>
<feature type="signal peptide" evidence="2">
    <location>
        <begin position="1"/>
        <end position="25"/>
    </location>
</feature>
<keyword evidence="4" id="KW-1185">Reference proteome</keyword>
<feature type="region of interest" description="Disordered" evidence="1">
    <location>
        <begin position="22"/>
        <end position="71"/>
    </location>
</feature>
<protein>
    <recommendedName>
        <fullName evidence="5">Coproporphyrinogen III oxidase</fullName>
    </recommendedName>
</protein>
<evidence type="ECO:0000313" key="3">
    <source>
        <dbReference type="EMBL" id="MFD1871171.1"/>
    </source>
</evidence>
<dbReference type="RefSeq" id="WP_382311510.1">
    <property type="nucleotide sequence ID" value="NZ_JBHUFD010000001.1"/>
</dbReference>